<keyword evidence="12 15" id="KW-0012">Acyltransferase</keyword>
<dbReference type="InterPro" id="IPR002123">
    <property type="entry name" value="Plipid/glycerol_acylTrfase"/>
</dbReference>
<dbReference type="RefSeq" id="WP_093142421.1">
    <property type="nucleotide sequence ID" value="NZ_FOXF01000026.1"/>
</dbReference>
<dbReference type="CDD" id="cd07993">
    <property type="entry name" value="LPLAT_DHAPAT-like"/>
    <property type="match status" value="1"/>
</dbReference>
<evidence type="ECO:0000256" key="5">
    <source>
        <dbReference type="ARBA" id="ARBA00013113"/>
    </source>
</evidence>
<evidence type="ECO:0000256" key="1">
    <source>
        <dbReference type="ARBA" id="ARBA00004413"/>
    </source>
</evidence>
<dbReference type="SUPFAM" id="SSF69593">
    <property type="entry name" value="Glycerol-3-phosphate (1)-acyltransferase"/>
    <property type="match status" value="1"/>
</dbReference>
<keyword evidence="7" id="KW-1003">Cell membrane</keyword>
<dbReference type="OrthoDB" id="335193at2"/>
<evidence type="ECO:0000256" key="9">
    <source>
        <dbReference type="ARBA" id="ARBA00023136"/>
    </source>
</evidence>
<dbReference type="Proteomes" id="UP000243745">
    <property type="component" value="Unassembled WGS sequence"/>
</dbReference>
<dbReference type="NCBIfam" id="NF003441">
    <property type="entry name" value="PRK04974.1"/>
    <property type="match status" value="1"/>
</dbReference>
<dbReference type="PIRSF" id="PIRSF000437">
    <property type="entry name" value="GPAT_DHAPAT"/>
    <property type="match status" value="1"/>
</dbReference>
<organism evidence="15 16">
    <name type="scientific">Ruminobacter amylophilus</name>
    <dbReference type="NCBI Taxonomy" id="867"/>
    <lineage>
        <taxon>Bacteria</taxon>
        <taxon>Pseudomonadati</taxon>
        <taxon>Pseudomonadota</taxon>
        <taxon>Gammaproteobacteria</taxon>
        <taxon>Aeromonadales</taxon>
        <taxon>Succinivibrionaceae</taxon>
        <taxon>Ruminobacter</taxon>
    </lineage>
</organism>
<evidence type="ECO:0000256" key="2">
    <source>
        <dbReference type="ARBA" id="ARBA00004765"/>
    </source>
</evidence>
<reference evidence="15 16" key="1">
    <citation type="submission" date="2016-10" db="EMBL/GenBank/DDBJ databases">
        <authorList>
            <person name="Varghese N."/>
            <person name="Submissions S."/>
        </authorList>
    </citation>
    <scope>NUCLEOTIDE SEQUENCE [LARGE SCALE GENOMIC DNA]</scope>
    <source>
        <strain evidence="15 16">DSM 1361</strain>
    </source>
</reference>
<keyword evidence="10" id="KW-0594">Phospholipid biosynthesis</keyword>
<keyword evidence="16" id="KW-1185">Reference proteome</keyword>
<dbReference type="NCBIfam" id="TIGR03703">
    <property type="entry name" value="plsB"/>
    <property type="match status" value="1"/>
</dbReference>
<dbReference type="GO" id="GO:0004366">
    <property type="term" value="F:glycerol-3-phosphate O-acyltransferase activity"/>
    <property type="evidence" value="ECO:0007669"/>
    <property type="project" value="UniProtKB-EC"/>
</dbReference>
<dbReference type="GO" id="GO:0016024">
    <property type="term" value="P:CDP-diacylglycerol biosynthetic process"/>
    <property type="evidence" value="ECO:0007669"/>
    <property type="project" value="UniProtKB-UniPathway"/>
</dbReference>
<dbReference type="Pfam" id="PF19277">
    <property type="entry name" value="GPAT_C"/>
    <property type="match status" value="1"/>
</dbReference>
<name>A0A662ZL34_9GAMM</name>
<comment type="catalytic activity">
    <reaction evidence="13">
        <text>sn-glycerol 3-phosphate + an acyl-CoA = a 1-acyl-sn-glycero-3-phosphate + CoA</text>
        <dbReference type="Rhea" id="RHEA:15325"/>
        <dbReference type="ChEBI" id="CHEBI:57287"/>
        <dbReference type="ChEBI" id="CHEBI:57597"/>
        <dbReference type="ChEBI" id="CHEBI:57970"/>
        <dbReference type="ChEBI" id="CHEBI:58342"/>
        <dbReference type="EC" id="2.3.1.15"/>
    </reaction>
</comment>
<protein>
    <recommendedName>
        <fullName evidence="6">Glycerol-3-phosphate acyltransferase</fullName>
        <ecNumber evidence="5">2.3.1.15</ecNumber>
    </recommendedName>
</protein>
<dbReference type="PIRSF" id="PIRSF500064">
    <property type="entry name" value="GPAT"/>
    <property type="match status" value="1"/>
</dbReference>
<sequence>MLKEDLLRAVFYIPVKILGACHYKKENLKSSIKLDDNKRVCYVMQSNSISDMLTLEKLTRAQRLPNPFSYIELDGHKIPRTTYMKKVNWIFSGKAKDYNFEKTFREWILYTRKTGEDLQIIPVSIFWGRNPGHVGEPYKDPINRPRSIVRKFLRVLFLGLDNLTVLSEPISLSKMISKYSDDKIIHQLASHTRADFENKHLEFIGPRLPNRQYLIQELLQSDNIKETIKQISTETGKNYSEIESDAYAMLDEILADISYSSLRFTSILLHLVWNKLYQGITIKGAAQVHDLIRKEHEIIYVPCHRSHMDYLLLFYALFNECLVVPHVVAGNNLNFFPINRYLRACGAFFMRRKFKGDKLYTAVFREYIHTLCAKGYSIEFFIEGGRSRTGRTLPPRTGLVSMAVQNQLISPNKPITFVPIYLGYEKVLEVNSYMDELTGTKQKEKESFWQLFNIYKRFKYYGRGYISFGDPVTINDFLDQNAPTWKQDSLGITANSKPSWLFDTVNQLSDQIIINLNASAAINGLNLSALAILSAHKHTLSIRKLHEVVNFYLQVLKSSSAIKQDIIPETPGQILLHQAMELHPFHIEKIDGEKYAKPNPKQIIYLTYFRNNIQHFFVLPALIATIVMVHKKICYKDIIVHTRNVFYFLRHELFSPISEDILDQTISDYLKSFKLAEYIRTEDDMYFINKKYSDLMGILSSCIYLNLIRYLLAVRIISAEKDNTITIKDFIDRCVQKSKELPVEITDNSPEFSDPITFRVMSETFIRHQYIFIAEENAENTVGSDTVEKSASKKKKIIPGTIKKNIAKLQKLVNAVGPLLPSNLRYTVK</sequence>
<evidence type="ECO:0000256" key="10">
    <source>
        <dbReference type="ARBA" id="ARBA00023209"/>
    </source>
</evidence>
<evidence type="ECO:0000256" key="8">
    <source>
        <dbReference type="ARBA" id="ARBA00022679"/>
    </source>
</evidence>
<evidence type="ECO:0000256" key="12">
    <source>
        <dbReference type="ARBA" id="ARBA00023315"/>
    </source>
</evidence>
<dbReference type="SMART" id="SM00563">
    <property type="entry name" value="PlsC"/>
    <property type="match status" value="1"/>
</dbReference>
<dbReference type="Pfam" id="PF01553">
    <property type="entry name" value="Acyltransferase"/>
    <property type="match status" value="1"/>
</dbReference>
<keyword evidence="10" id="KW-0444">Lipid biosynthesis</keyword>
<accession>A0A662ZL34</accession>
<dbReference type="InterPro" id="IPR022284">
    <property type="entry name" value="GPAT/DHAPAT"/>
</dbReference>
<evidence type="ECO:0000256" key="7">
    <source>
        <dbReference type="ARBA" id="ARBA00022475"/>
    </source>
</evidence>
<gene>
    <name evidence="15" type="ORF">SAMN02910344_01460</name>
</gene>
<keyword evidence="11" id="KW-1208">Phospholipid metabolism</keyword>
<dbReference type="EMBL" id="FOXF01000026">
    <property type="protein sequence ID" value="SFP46633.1"/>
    <property type="molecule type" value="Genomic_DNA"/>
</dbReference>
<dbReference type="UniPathway" id="UPA00557">
    <property type="reaction ID" value="UER00612"/>
</dbReference>
<keyword evidence="9" id="KW-0472">Membrane</keyword>
<evidence type="ECO:0000256" key="6">
    <source>
        <dbReference type="ARBA" id="ARBA00013432"/>
    </source>
</evidence>
<dbReference type="GO" id="GO:0006631">
    <property type="term" value="P:fatty acid metabolic process"/>
    <property type="evidence" value="ECO:0007669"/>
    <property type="project" value="TreeGrafter"/>
</dbReference>
<dbReference type="GO" id="GO:0005886">
    <property type="term" value="C:plasma membrane"/>
    <property type="evidence" value="ECO:0007669"/>
    <property type="project" value="UniProtKB-SubCell"/>
</dbReference>
<evidence type="ECO:0000256" key="3">
    <source>
        <dbReference type="ARBA" id="ARBA00005189"/>
    </source>
</evidence>
<evidence type="ECO:0000256" key="13">
    <source>
        <dbReference type="ARBA" id="ARBA00048427"/>
    </source>
</evidence>
<evidence type="ECO:0000256" key="4">
    <source>
        <dbReference type="ARBA" id="ARBA00007937"/>
    </source>
</evidence>
<dbReference type="EC" id="2.3.1.15" evidence="5"/>
<dbReference type="InterPro" id="IPR045520">
    <property type="entry name" value="GPAT/DHAPAT_C"/>
</dbReference>
<dbReference type="AlphaFoldDB" id="A0A662ZL34"/>
<comment type="similarity">
    <text evidence="4">Belongs to the GPAT/DAPAT family.</text>
</comment>
<evidence type="ECO:0000313" key="15">
    <source>
        <dbReference type="EMBL" id="SFP46633.1"/>
    </source>
</evidence>
<comment type="subcellular location">
    <subcellularLocation>
        <location evidence="1">Cell membrane</location>
        <topology evidence="1">Peripheral membrane protein</topology>
        <orientation evidence="1">Cytoplasmic side</orientation>
    </subcellularLocation>
</comment>
<comment type="pathway">
    <text evidence="3">Lipid metabolism.</text>
</comment>
<evidence type="ECO:0000313" key="16">
    <source>
        <dbReference type="Proteomes" id="UP000243745"/>
    </source>
</evidence>
<dbReference type="PANTHER" id="PTHR12563">
    <property type="entry name" value="GLYCEROL-3-PHOSPHATE ACYLTRANSFERASE"/>
    <property type="match status" value="1"/>
</dbReference>
<evidence type="ECO:0000259" key="14">
    <source>
        <dbReference type="SMART" id="SM00563"/>
    </source>
</evidence>
<dbReference type="InterPro" id="IPR028354">
    <property type="entry name" value="GPAT_PlsB"/>
</dbReference>
<dbReference type="InterPro" id="IPR041728">
    <property type="entry name" value="GPAT/DHAPAT_LPLAT"/>
</dbReference>
<keyword evidence="8 15" id="KW-0808">Transferase</keyword>
<comment type="pathway">
    <text evidence="2">Phospholipid metabolism; CDP-diacylglycerol biosynthesis; CDP-diacylglycerol from sn-glycerol 3-phosphate: step 1/3.</text>
</comment>
<keyword evidence="10" id="KW-0443">Lipid metabolism</keyword>
<feature type="domain" description="Phospholipid/glycerol acyltransferase" evidence="14">
    <location>
        <begin position="298"/>
        <end position="425"/>
    </location>
</feature>
<dbReference type="PANTHER" id="PTHR12563:SF17">
    <property type="entry name" value="DIHYDROXYACETONE PHOSPHATE ACYLTRANSFERASE"/>
    <property type="match status" value="1"/>
</dbReference>
<evidence type="ECO:0000256" key="11">
    <source>
        <dbReference type="ARBA" id="ARBA00023264"/>
    </source>
</evidence>
<proteinExistence type="inferred from homology"/>